<name>A0A542ZHV5_9MICO</name>
<dbReference type="EMBL" id="VFOQ01000001">
    <property type="protein sequence ID" value="TQL59953.1"/>
    <property type="molecule type" value="Genomic_DNA"/>
</dbReference>
<gene>
    <name evidence="1" type="ORF">FB474_1328</name>
</gene>
<dbReference type="RefSeq" id="WP_141787906.1">
    <property type="nucleotide sequence ID" value="NZ_BAAAKX010000005.1"/>
</dbReference>
<evidence type="ECO:0000313" key="1">
    <source>
        <dbReference type="EMBL" id="TQL59953.1"/>
    </source>
</evidence>
<evidence type="ECO:0000313" key="2">
    <source>
        <dbReference type="Proteomes" id="UP000319514"/>
    </source>
</evidence>
<protein>
    <submittedName>
        <fullName evidence="1">Uncharacterized protein</fullName>
    </submittedName>
</protein>
<comment type="caution">
    <text evidence="1">The sequence shown here is derived from an EMBL/GenBank/DDBJ whole genome shotgun (WGS) entry which is preliminary data.</text>
</comment>
<organism evidence="1 2">
    <name type="scientific">Oryzihumus leptocrescens</name>
    <dbReference type="NCBI Taxonomy" id="297536"/>
    <lineage>
        <taxon>Bacteria</taxon>
        <taxon>Bacillati</taxon>
        <taxon>Actinomycetota</taxon>
        <taxon>Actinomycetes</taxon>
        <taxon>Micrococcales</taxon>
        <taxon>Intrasporangiaceae</taxon>
        <taxon>Oryzihumus</taxon>
    </lineage>
</organism>
<dbReference type="Proteomes" id="UP000319514">
    <property type="component" value="Unassembled WGS sequence"/>
</dbReference>
<dbReference type="AlphaFoldDB" id="A0A542ZHV5"/>
<proteinExistence type="predicted"/>
<keyword evidence="2" id="KW-1185">Reference proteome</keyword>
<reference evidence="1 2" key="1">
    <citation type="submission" date="2019-06" db="EMBL/GenBank/DDBJ databases">
        <title>Sequencing the genomes of 1000 actinobacteria strains.</title>
        <authorList>
            <person name="Klenk H.-P."/>
        </authorList>
    </citation>
    <scope>NUCLEOTIDE SEQUENCE [LARGE SCALE GENOMIC DNA]</scope>
    <source>
        <strain evidence="1 2">DSM 18082</strain>
    </source>
</reference>
<sequence length="80" mass="8669">MRTDLALLDNHQLLLELGRERARAERRGCPTLEIDCARVPADPGPGCTCHRLLAIEAEIERRLGEAPARPTSSGVGPVLS</sequence>
<accession>A0A542ZHV5</accession>